<protein>
    <submittedName>
        <fullName evidence="1">Uncharacterized protein</fullName>
    </submittedName>
</protein>
<proteinExistence type="predicted"/>
<evidence type="ECO:0000313" key="2">
    <source>
        <dbReference type="Proteomes" id="UP000288758"/>
    </source>
</evidence>
<dbReference type="EMBL" id="CP034669">
    <property type="protein sequence ID" value="QAT83038.1"/>
    <property type="molecule type" value="Genomic_DNA"/>
</dbReference>
<dbReference type="Proteomes" id="UP000288758">
    <property type="component" value="Chromosome"/>
</dbReference>
<dbReference type="AlphaFoldDB" id="A0A410RMJ9"/>
<sequence length="287" mass="32153">MRIAQLMQEVAKEKGLTLSQLEFFMLPPSAILATARNPEGPSEEAVLALLDSPFKEYVDWMLAEQFSGSCGATSGWLDDVTSRATDAKAGTLTEVSSGAFLSKVLSEMISNYGRWYCRCTLKVHSFFIECIERKACIYQSYFGHYSLSASVEDLVERNRLELIPLLEAAVHDDMQGMFAKLGVNEDWDALPEGEAQLKERKYRASWSIARNKPFSVIEKDVYEGRRALFKKQAPLHDKPTVEYRINTSPAPVDDIRRNIAASIATTQPAWKELLGSKKTVRELLSGA</sequence>
<accession>A0A410RMJ9</accession>
<gene>
    <name evidence="1" type="ORF">EJ065_1438</name>
</gene>
<reference evidence="1 2" key="1">
    <citation type="submission" date="2018-12" db="EMBL/GenBank/DDBJ databases">
        <title>Complete Genome Sequence of the Corallopyronin A producing Myxobacterium Corallococcus coralloides B035.</title>
        <authorList>
            <person name="Bouhired S.M."/>
            <person name="Rupp O."/>
            <person name="Blom J."/>
            <person name="Schaeberle T.F."/>
            <person name="Kehraus S."/>
            <person name="Schiefer A."/>
            <person name="Pfarr K."/>
            <person name="Goesmann A."/>
            <person name="Hoerauf A."/>
            <person name="Koenig G.M."/>
        </authorList>
    </citation>
    <scope>NUCLEOTIDE SEQUENCE [LARGE SCALE GENOMIC DNA]</scope>
    <source>
        <strain evidence="1 2">B035</strain>
    </source>
</reference>
<name>A0A410RMJ9_CORCK</name>
<evidence type="ECO:0000313" key="1">
    <source>
        <dbReference type="EMBL" id="QAT83038.1"/>
    </source>
</evidence>
<organism evidence="1 2">
    <name type="scientific">Corallococcus coralloides</name>
    <name type="common">Myxococcus coralloides</name>
    <dbReference type="NCBI Taxonomy" id="184914"/>
    <lineage>
        <taxon>Bacteria</taxon>
        <taxon>Pseudomonadati</taxon>
        <taxon>Myxococcota</taxon>
        <taxon>Myxococcia</taxon>
        <taxon>Myxococcales</taxon>
        <taxon>Cystobacterineae</taxon>
        <taxon>Myxococcaceae</taxon>
        <taxon>Corallococcus</taxon>
    </lineage>
</organism>